<accession>A0A267GQQ2</accession>
<evidence type="ECO:0000256" key="8">
    <source>
        <dbReference type="ARBA" id="ARBA00023125"/>
    </source>
</evidence>
<dbReference type="SUPFAM" id="SSF50249">
    <property type="entry name" value="Nucleic acid-binding proteins"/>
    <property type="match status" value="1"/>
</dbReference>
<evidence type="ECO:0000256" key="5">
    <source>
        <dbReference type="ARBA" id="ARBA00022741"/>
    </source>
</evidence>
<dbReference type="CDD" id="cd22247">
    <property type="entry name" value="MCM8_WHD"/>
    <property type="match status" value="1"/>
</dbReference>
<dbReference type="PRINTS" id="PR01657">
    <property type="entry name" value="MCMFAMILY"/>
</dbReference>
<feature type="compositionally biased region" description="Gly residues" evidence="12">
    <location>
        <begin position="31"/>
        <end position="50"/>
    </location>
</feature>
<dbReference type="PROSITE" id="PS50051">
    <property type="entry name" value="MCM_2"/>
    <property type="match status" value="1"/>
</dbReference>
<dbReference type="SUPFAM" id="SSF52540">
    <property type="entry name" value="P-loop containing nucleoside triphosphate hydrolases"/>
    <property type="match status" value="1"/>
</dbReference>
<dbReference type="AlphaFoldDB" id="A0A267GQQ2"/>
<evidence type="ECO:0000256" key="11">
    <source>
        <dbReference type="RuleBase" id="RU004070"/>
    </source>
</evidence>
<evidence type="ECO:0000259" key="13">
    <source>
        <dbReference type="PROSITE" id="PS50051"/>
    </source>
</evidence>
<dbReference type="GO" id="GO:0006260">
    <property type="term" value="P:DNA replication"/>
    <property type="evidence" value="ECO:0007669"/>
    <property type="project" value="InterPro"/>
</dbReference>
<evidence type="ECO:0000256" key="10">
    <source>
        <dbReference type="ARBA" id="ARBA00042306"/>
    </source>
</evidence>
<dbReference type="InterPro" id="IPR031327">
    <property type="entry name" value="MCM"/>
</dbReference>
<dbReference type="InterPro" id="IPR033762">
    <property type="entry name" value="MCM_OB"/>
</dbReference>
<dbReference type="GO" id="GO:0042555">
    <property type="term" value="C:MCM complex"/>
    <property type="evidence" value="ECO:0007669"/>
    <property type="project" value="TreeGrafter"/>
</dbReference>
<keyword evidence="9" id="KW-0539">Nucleus</keyword>
<comment type="caution">
    <text evidence="14">The sequence shown here is derived from an EMBL/GenBank/DDBJ whole genome shotgun (WGS) entry which is preliminary data.</text>
</comment>
<evidence type="ECO:0000256" key="9">
    <source>
        <dbReference type="ARBA" id="ARBA00023242"/>
    </source>
</evidence>
<evidence type="ECO:0000256" key="6">
    <source>
        <dbReference type="ARBA" id="ARBA00022806"/>
    </source>
</evidence>
<dbReference type="Proteomes" id="UP000215902">
    <property type="component" value="Unassembled WGS sequence"/>
</dbReference>
<dbReference type="Gene3D" id="2.20.28.10">
    <property type="match status" value="1"/>
</dbReference>
<dbReference type="Pfam" id="PF17207">
    <property type="entry name" value="MCM_OB"/>
    <property type="match status" value="1"/>
</dbReference>
<dbReference type="PANTHER" id="PTHR11630:SF47">
    <property type="entry name" value="DNA HELICASE MCM8"/>
    <property type="match status" value="1"/>
</dbReference>
<comment type="similarity">
    <text evidence="2 11">Belongs to the MCM family.</text>
</comment>
<name>A0A267GQQ2_9PLAT</name>
<comment type="subcellular location">
    <subcellularLocation>
        <location evidence="1">Nucleus</location>
    </subcellularLocation>
</comment>
<evidence type="ECO:0000256" key="12">
    <source>
        <dbReference type="SAM" id="MobiDB-lite"/>
    </source>
</evidence>
<dbReference type="Pfam" id="PF25051">
    <property type="entry name" value="WHD_MCM8"/>
    <property type="match status" value="1"/>
</dbReference>
<dbReference type="EMBL" id="NIVC01000195">
    <property type="protein sequence ID" value="PAA88355.1"/>
    <property type="molecule type" value="Genomic_DNA"/>
</dbReference>
<keyword evidence="8 11" id="KW-0238">DNA-binding</keyword>
<gene>
    <name evidence="14" type="ORF">BOX15_Mlig027573g1</name>
</gene>
<dbReference type="InterPro" id="IPR056875">
    <property type="entry name" value="MCM8/REC_WHD"/>
</dbReference>
<dbReference type="OrthoDB" id="422555at2759"/>
<keyword evidence="15" id="KW-1185">Reference proteome</keyword>
<dbReference type="InterPro" id="IPR012340">
    <property type="entry name" value="NA-bd_OB-fold"/>
</dbReference>
<dbReference type="InterPro" id="IPR003593">
    <property type="entry name" value="AAA+_ATPase"/>
</dbReference>
<dbReference type="InterPro" id="IPR041562">
    <property type="entry name" value="MCM_lid"/>
</dbReference>
<evidence type="ECO:0000256" key="1">
    <source>
        <dbReference type="ARBA" id="ARBA00004123"/>
    </source>
</evidence>
<feature type="non-terminal residue" evidence="14">
    <location>
        <position position="1"/>
    </location>
</feature>
<evidence type="ECO:0000256" key="4">
    <source>
        <dbReference type="ARBA" id="ARBA00022705"/>
    </source>
</evidence>
<dbReference type="GO" id="GO:0003697">
    <property type="term" value="F:single-stranded DNA binding"/>
    <property type="evidence" value="ECO:0007669"/>
    <property type="project" value="TreeGrafter"/>
</dbReference>
<feature type="region of interest" description="Disordered" evidence="12">
    <location>
        <begin position="1"/>
        <end position="56"/>
    </location>
</feature>
<dbReference type="InterPro" id="IPR027417">
    <property type="entry name" value="P-loop_NTPase"/>
</dbReference>
<dbReference type="SMART" id="SM00350">
    <property type="entry name" value="MCM"/>
    <property type="match status" value="1"/>
</dbReference>
<dbReference type="Gene3D" id="2.40.50.140">
    <property type="entry name" value="Nucleic acid-binding proteins"/>
    <property type="match status" value="1"/>
</dbReference>
<dbReference type="GO" id="GO:0017116">
    <property type="term" value="F:single-stranded DNA helicase activity"/>
    <property type="evidence" value="ECO:0007669"/>
    <property type="project" value="TreeGrafter"/>
</dbReference>
<dbReference type="Pfam" id="PF17855">
    <property type="entry name" value="MCM_lid"/>
    <property type="match status" value="1"/>
</dbReference>
<dbReference type="SMART" id="SM00382">
    <property type="entry name" value="AAA"/>
    <property type="match status" value="1"/>
</dbReference>
<keyword evidence="4" id="KW-0235">DNA replication</keyword>
<evidence type="ECO:0000256" key="2">
    <source>
        <dbReference type="ARBA" id="ARBA00008010"/>
    </source>
</evidence>
<dbReference type="GO" id="GO:0006310">
    <property type="term" value="P:DNA recombination"/>
    <property type="evidence" value="ECO:0007669"/>
    <property type="project" value="UniProtKB-ARBA"/>
</dbReference>
<dbReference type="InterPro" id="IPR001208">
    <property type="entry name" value="MCM_dom"/>
</dbReference>
<dbReference type="PANTHER" id="PTHR11630">
    <property type="entry name" value="DNA REPLICATION LICENSING FACTOR MCM FAMILY MEMBER"/>
    <property type="match status" value="1"/>
</dbReference>
<keyword evidence="6" id="KW-0347">Helicase</keyword>
<keyword evidence="5 11" id="KW-0547">Nucleotide-binding</keyword>
<feature type="domain" description="MCM C-terminal AAA(+) ATPase" evidence="13">
    <location>
        <begin position="391"/>
        <end position="594"/>
    </location>
</feature>
<proteinExistence type="inferred from homology"/>
<dbReference type="PROSITE" id="PS00847">
    <property type="entry name" value="MCM_1"/>
    <property type="match status" value="1"/>
</dbReference>
<dbReference type="FunFam" id="3.40.50.300:FF:002469">
    <property type="entry name" value="Cell division control protein 21"/>
    <property type="match status" value="1"/>
</dbReference>
<dbReference type="Pfam" id="PF00493">
    <property type="entry name" value="MCM"/>
    <property type="match status" value="1"/>
</dbReference>
<dbReference type="EC" id="3.6.4.12" evidence="3"/>
<evidence type="ECO:0000313" key="15">
    <source>
        <dbReference type="Proteomes" id="UP000215902"/>
    </source>
</evidence>
<evidence type="ECO:0000256" key="3">
    <source>
        <dbReference type="ARBA" id="ARBA00012551"/>
    </source>
</evidence>
<organism evidence="14 15">
    <name type="scientific">Macrostomum lignano</name>
    <dbReference type="NCBI Taxonomy" id="282301"/>
    <lineage>
        <taxon>Eukaryota</taxon>
        <taxon>Metazoa</taxon>
        <taxon>Spiralia</taxon>
        <taxon>Lophotrochozoa</taxon>
        <taxon>Platyhelminthes</taxon>
        <taxon>Rhabditophora</taxon>
        <taxon>Macrostomorpha</taxon>
        <taxon>Macrostomida</taxon>
        <taxon>Macrostomidae</taxon>
        <taxon>Macrostomum</taxon>
    </lineage>
</organism>
<keyword evidence="7 11" id="KW-0067">ATP-binding</keyword>
<dbReference type="GO" id="GO:0005634">
    <property type="term" value="C:nucleus"/>
    <property type="evidence" value="ECO:0007669"/>
    <property type="project" value="UniProtKB-SubCell"/>
</dbReference>
<evidence type="ECO:0000313" key="14">
    <source>
        <dbReference type="EMBL" id="PAA88355.1"/>
    </source>
</evidence>
<reference evidence="14 15" key="1">
    <citation type="submission" date="2017-06" db="EMBL/GenBank/DDBJ databases">
        <title>A platform for efficient transgenesis in Macrostomum lignano, a flatworm model organism for stem cell research.</title>
        <authorList>
            <person name="Berezikov E."/>
        </authorList>
    </citation>
    <scope>NUCLEOTIDE SEQUENCE [LARGE SCALE GENOMIC DNA]</scope>
    <source>
        <strain evidence="14">DV1</strain>
        <tissue evidence="14">Whole organism</tissue>
    </source>
</reference>
<dbReference type="Gene3D" id="3.40.50.300">
    <property type="entry name" value="P-loop containing nucleotide triphosphate hydrolases"/>
    <property type="match status" value="1"/>
</dbReference>
<dbReference type="InterPro" id="IPR018525">
    <property type="entry name" value="MCM_CS"/>
</dbReference>
<protein>
    <recommendedName>
        <fullName evidence="3">DNA helicase</fullName>
        <ecNumber evidence="3">3.6.4.12</ecNumber>
    </recommendedName>
    <alternativeName>
        <fullName evidence="10">Minichromosome maintenance 8</fullName>
    </alternativeName>
</protein>
<keyword evidence="6" id="KW-0378">Hydrolase</keyword>
<sequence>PAAQRMASFTPHRGGRGGGGRRFFRNSWRGGFRGGNRGGTRGRGGAGGGFHSVMGAAGMDEDEAPQQQSQQQQSSGLVLEAPAGVEFPGWSLYFPRLRYQAGLAQVRLTRAFLAFLGRYVDECGVSLEAVQDAGGLSVPSQQLLEAPEPQAEVANFAEDLVAQPDTYLACLHLALHSLVCRHRAAAQQSPPSVPLLHCRIGSLPELTQMQDLKARMLGRLVSVRGTVIRVGAVRAVCRRLAFQCEACATVCVLALDESGRFAAPAQCSGGCRSRTFRPVRASPLTRTADAQTLRLQETTVDDQGRVPRTLECEVSHDLVDSCAPGDTVTVTGVVAARAAAEDRCVLNVMLRVCALHSDQQRRSAPGDAMVDSEFTVKELYAIEAMHSLPNVFSTLVASLCPAIFGHESVKSGLLLALFGGSQRGGELGVRSESHVLVVGDPGLGKSQMLQAVASVAPRSVYVCGNTSSTAGLTISLSKDRGSNESGLEAGALVLADRGVCCIDEFDKMAKQHAALLEAMEQQSVSIAKAGVVCSLPARCSVVAVANPVGGHFDRARTVGENLRMSAALLSRFDLAFILVDRPDRRLDGLLSEHVMSLHSRAGSSAGSSVGGVSAAMAAAAGGNPVPHALMRKYIAYARKYVQPRLTREAAAELQKFYLELRAGLRCRDACPVTTRQLESLVRLTEARARAELRELCTAEDARCAIQLTRDCVRDLLSDDTGAVDVSRSSGVSCRSAAKRLLQRLQRAAEQRQNRLFSSEELMQHVRSLGVSTDATALLQALNSQGFLLQKGPRLYQLQSYDF</sequence>
<dbReference type="GO" id="GO:0005524">
    <property type="term" value="F:ATP binding"/>
    <property type="evidence" value="ECO:0007669"/>
    <property type="project" value="UniProtKB-KW"/>
</dbReference>
<dbReference type="STRING" id="282301.A0A267GQQ2"/>
<evidence type="ECO:0000256" key="7">
    <source>
        <dbReference type="ARBA" id="ARBA00022840"/>
    </source>
</evidence>